<dbReference type="GO" id="GO:0031380">
    <property type="term" value="C:nuclear RNA-directed RNA polymerase complex"/>
    <property type="evidence" value="ECO:0007669"/>
    <property type="project" value="TreeGrafter"/>
</dbReference>
<name>A0AAE1CLJ9_9GAST</name>
<dbReference type="InterPro" id="IPR057373">
    <property type="entry name" value="ZNFX1"/>
</dbReference>
<feature type="compositionally biased region" description="Basic and acidic residues" evidence="2">
    <location>
        <begin position="19"/>
        <end position="34"/>
    </location>
</feature>
<evidence type="ECO:0008006" key="8">
    <source>
        <dbReference type="Google" id="ProtNLM"/>
    </source>
</evidence>
<accession>A0AAE1CLJ9</accession>
<evidence type="ECO:0000256" key="1">
    <source>
        <dbReference type="SAM" id="Coils"/>
    </source>
</evidence>
<feature type="domain" description="ZNFX1" evidence="5">
    <location>
        <begin position="339"/>
        <end position="441"/>
    </location>
</feature>
<evidence type="ECO:0000313" key="7">
    <source>
        <dbReference type="Proteomes" id="UP001283361"/>
    </source>
</evidence>
<feature type="compositionally biased region" description="Gly residues" evidence="2">
    <location>
        <begin position="8"/>
        <end position="17"/>
    </location>
</feature>
<keyword evidence="1" id="KW-0175">Coiled coil</keyword>
<dbReference type="Gene3D" id="3.40.50.300">
    <property type="entry name" value="P-loop containing nucleotide triphosphate hydrolases"/>
    <property type="match status" value="3"/>
</dbReference>
<reference evidence="6" key="1">
    <citation type="journal article" date="2023" name="G3 (Bethesda)">
        <title>A reference genome for the long-term kleptoplast-retaining sea slug Elysia crispata morphotype clarki.</title>
        <authorList>
            <person name="Eastman K.E."/>
            <person name="Pendleton A.L."/>
            <person name="Shaikh M.A."/>
            <person name="Suttiyut T."/>
            <person name="Ogas R."/>
            <person name="Tomko P."/>
            <person name="Gavelis G."/>
            <person name="Widhalm J.R."/>
            <person name="Wisecaver J.H."/>
        </authorList>
    </citation>
    <scope>NUCLEOTIDE SEQUENCE</scope>
    <source>
        <strain evidence="6">ECLA1</strain>
    </source>
</reference>
<dbReference type="CDD" id="cd06008">
    <property type="entry name" value="NF-X1-zinc-finger"/>
    <property type="match status" value="1"/>
</dbReference>
<dbReference type="Proteomes" id="UP001283361">
    <property type="component" value="Unassembled WGS sequence"/>
</dbReference>
<comment type="caution">
    <text evidence="6">The sequence shown here is derived from an EMBL/GenBank/DDBJ whole genome shotgun (WGS) entry which is preliminary data.</text>
</comment>
<dbReference type="InterPro" id="IPR027417">
    <property type="entry name" value="P-loop_NTPase"/>
</dbReference>
<evidence type="ECO:0000259" key="5">
    <source>
        <dbReference type="Pfam" id="PF25396"/>
    </source>
</evidence>
<dbReference type="InterPro" id="IPR047187">
    <property type="entry name" value="SF1_C_Upf1"/>
</dbReference>
<dbReference type="FunFam" id="3.40.50.300:FF:000742">
    <property type="entry name" value="NFX1-type zinc finger-containing protein 1"/>
    <property type="match status" value="1"/>
</dbReference>
<proteinExistence type="predicted"/>
<dbReference type="GO" id="GO:0004386">
    <property type="term" value="F:helicase activity"/>
    <property type="evidence" value="ECO:0007669"/>
    <property type="project" value="InterPro"/>
</dbReference>
<dbReference type="EMBL" id="JAWDGP010007653">
    <property type="protein sequence ID" value="KAK3709770.1"/>
    <property type="molecule type" value="Genomic_DNA"/>
</dbReference>
<dbReference type="InterPro" id="IPR041677">
    <property type="entry name" value="DNA2/NAM7_AAA_11"/>
</dbReference>
<organism evidence="6 7">
    <name type="scientific">Elysia crispata</name>
    <name type="common">lettuce slug</name>
    <dbReference type="NCBI Taxonomy" id="231223"/>
    <lineage>
        <taxon>Eukaryota</taxon>
        <taxon>Metazoa</taxon>
        <taxon>Spiralia</taxon>
        <taxon>Lophotrochozoa</taxon>
        <taxon>Mollusca</taxon>
        <taxon>Gastropoda</taxon>
        <taxon>Heterobranchia</taxon>
        <taxon>Euthyneura</taxon>
        <taxon>Panpulmonata</taxon>
        <taxon>Sacoglossa</taxon>
        <taxon>Placobranchoidea</taxon>
        <taxon>Plakobranchidae</taxon>
        <taxon>Elysia</taxon>
    </lineage>
</organism>
<dbReference type="InterPro" id="IPR045055">
    <property type="entry name" value="DNA2/NAM7-like"/>
</dbReference>
<evidence type="ECO:0000256" key="2">
    <source>
        <dbReference type="SAM" id="MobiDB-lite"/>
    </source>
</evidence>
<dbReference type="SUPFAM" id="SSF52540">
    <property type="entry name" value="P-loop containing nucleoside triphosphate hydrolases"/>
    <property type="match status" value="1"/>
</dbReference>
<sequence length="2101" mass="238877">MSRQTYRGRGGGFTGTRGRGRDVGARFSHSDPRFRKPSNSWDHGHTQHRVESSRRLYYDEDKGHLLDEQGQQLNKFSQKVNDKERQLREPRSMTYGRLKQWSESEDPEELALFMSHETKQIEKFLNQDSIKEDWYCLFVLSVNRIVNAQLQKAAVSRVLDLLCRTPFLDKHLTAFVIDKISQHDWQGRQSFVEAMHRIMETVLKVFPTHTLKVITAVSQLTSFGNFYKLDDMVTKVSSLGEKASMLYKSMKEQPISRFGLTSSGEVPPDNYLQASVLPTCNDIKEDKKIFLRPVVVDGGYKDKDHYLDVQFRLMKQDFVIPLREGIREFQKSGMKKHFKSSDLRLYYGVHILGLVTHDGIDHVLQFDISKLKSVKWDFSKRLIFGSLVCLSKDGFESIAIATISNRDPKDLKHGHVNVNVKSGLDIVFNSTSSDEFVMAETVAYYESYCHVLEGLQEMYENLPLQEHIVSCDKNLKPPKYLLSGMSSPSYDLGAFMKAKCSVEVPVLITTKWPSSDKMCLNQSQREAAKMALTKRLAVIQGPPGTGKTYVGLKVVETILKNQVSEPQTDSISKIRNPILVVCYTNHALDQFLEGILQFCENGIVRVGGRSKSNCLEPYNLKSIRKRMKSEKKLSCITVEKSRKECYGRLKELIEQIEGASKQLEHVDFGMCSQEKLLNSGVMCKSHEESLLNGNQDGYSHRQSQLSRWLNARNEDPQKSVARIIEANMTRLILQGKFPKIESQLNRQMPIEARATFYMEKIVILKNQLKNNIQELQELEGFGEVDEEIGKHLHMLDLCKREIVPDSIFRLVLETKDFKKIREFLGRKEFPDQCIKVWLLGLHEEQHKQLNDIETLTVGKLGTNFQTEHDIEIDDIKRVEAEDDDGFGKEYHFKTKALQNSFRSIVQRLEELGLNEIELTKDNEEGWQQVSKPIGFSKLRKKIKSVQPMTTHEEGFVTNIWDLDIKKRFSLYKLWMERYKRELSCQMESLIKEYECALAEKNEITAQETVFILQNARVIGMTTTGAAKYRSVLQVVGCRIIVVEEAAEVLEAHIVTALNKDCEHLILIGDHQQLRPSPVVYELAKDYGLDISLFERLVKNQFPHVVLQEQHRMRPEISKFMRHIYPDLRDHPVVSSYEHVQGIEKNLFFIQHKESESSVEDTRSKANEFEASYATKLCSYLLLQGYEPSQITILATYAGQVLAIKNSFRSFSVDFQVQVTSVDNFQGEENDIIILSLVRSNEDNKIGFLKEDNRVCVALSRAKKGLFIIGNLEFLASKSKLWHQILCTAKSVGSFGEGLPVVCCNHPEERKALIFTAKDFDSRPLGGCGLPCNYRLNCGHLCELTCHVTDQLHENYRCTKPCTKSCSRGHPCQKKCFEDCGKCLVKVPKVVPSCGHEDLIPCYLPPQDAICSKPCKEILEDCEHPCSGKCGQCKRNGKHPQCEKSVQYLWPCGHAEKVKCHQKPPDYPCPHPCEAILECGHKCKGTCGKCLEGKVHLACGELCEKKLPCGHPCQSLCSEPCKPCSKPCPNMCRHGRCRGNAQDQGKCGHICIPCKEKCQRRCMCHKCDKYCSDFCENQPCGKRCKKKMICTHYCSGICGELCVCATCSKINIIKEKCENSKAKAMRKGESINELIKDTAISILQGEDINDESLYPSGESSTEEHTVILKTKGIVEDISKADINCTQNSNTLKTGKKLNTGISEDSKPSQQPRERLILKVPTCSHVFYIDELDEHVNSYEPKGSSFIPCPVCQTPILKCTRYEHINLERAMKREKLKETLRKETLVQALEKKALKESLEASAKFVEGFEKVDPYAINYKSEILALSFKLKLSFVLNEIGSLKPNLIDESTFVRMVLTLKGAVLQIKKHVTDQQKREFLVEFAVSLCRAVLFKVKDMDVHDVEEDLSSYLMKFTQKQKISVPGTELDRFLKSVEDDINCFLDMKKRRLTSSSDPSQSAILQYDLIKKHVKRVFQVLSSNDSQFLCDIIGSSTTSSSGVRPKDGRKTLSLRGMMLSESKINKSSEKTAPGQKLGSDLSLSKGIRKLGFVRPKDHSTGKLRLHGDRDLLKSIPKRVFAQPADHQLQSIDCLDATIGRNETKVSGWK</sequence>
<dbReference type="Pfam" id="PF25396">
    <property type="entry name" value="ZNFX1"/>
    <property type="match status" value="1"/>
</dbReference>
<gene>
    <name evidence="6" type="ORF">RRG08_028803</name>
</gene>
<feature type="coiled-coil region" evidence="1">
    <location>
        <begin position="979"/>
        <end position="1006"/>
    </location>
</feature>
<dbReference type="GO" id="GO:0031048">
    <property type="term" value="P:regulatory ncRNA-mediated heterochromatin formation"/>
    <property type="evidence" value="ECO:0007669"/>
    <property type="project" value="TreeGrafter"/>
</dbReference>
<dbReference type="CDD" id="cd17936">
    <property type="entry name" value="EEXXEc_NFX1"/>
    <property type="match status" value="1"/>
</dbReference>
<evidence type="ECO:0000313" key="6">
    <source>
        <dbReference type="EMBL" id="KAK3709770.1"/>
    </source>
</evidence>
<dbReference type="Pfam" id="PF13086">
    <property type="entry name" value="AAA_11"/>
    <property type="match status" value="2"/>
</dbReference>
<evidence type="ECO:0000259" key="3">
    <source>
        <dbReference type="Pfam" id="PF13086"/>
    </source>
</evidence>
<evidence type="ECO:0000259" key="4">
    <source>
        <dbReference type="Pfam" id="PF13087"/>
    </source>
</evidence>
<dbReference type="PANTHER" id="PTHR10887">
    <property type="entry name" value="DNA2/NAM7 HELICASE FAMILY"/>
    <property type="match status" value="1"/>
</dbReference>
<dbReference type="InterPro" id="IPR041679">
    <property type="entry name" value="DNA2/NAM7-like_C"/>
</dbReference>
<feature type="domain" description="DNA2/NAM7 helicase helicase" evidence="3">
    <location>
        <begin position="975"/>
        <end position="1075"/>
    </location>
</feature>
<feature type="region of interest" description="Disordered" evidence="2">
    <location>
        <begin position="1"/>
        <end position="49"/>
    </location>
</feature>
<dbReference type="Pfam" id="PF13087">
    <property type="entry name" value="AAA_12"/>
    <property type="match status" value="1"/>
</dbReference>
<keyword evidence="7" id="KW-1185">Reference proteome</keyword>
<feature type="domain" description="DNA2/NAM7 helicase helicase" evidence="3">
    <location>
        <begin position="520"/>
        <end position="692"/>
    </location>
</feature>
<feature type="domain" description="DNA2/NAM7 helicase-like C-terminal" evidence="4">
    <location>
        <begin position="1088"/>
        <end position="1271"/>
    </location>
</feature>
<protein>
    <recommendedName>
        <fullName evidence="8">NFX1-type zinc finger-containing protein 1</fullName>
    </recommendedName>
</protein>
<dbReference type="PANTHER" id="PTHR10887:SF341">
    <property type="entry name" value="NFX1-TYPE ZINC FINGER-CONTAINING PROTEIN 1"/>
    <property type="match status" value="1"/>
</dbReference>
<dbReference type="CDD" id="cd18808">
    <property type="entry name" value="SF1_C_Upf1"/>
    <property type="match status" value="1"/>
</dbReference>